<dbReference type="RefSeq" id="WP_022936616.1">
    <property type="nucleotide sequence ID" value="NZ_CABKRQ010000001.1"/>
</dbReference>
<dbReference type="Gene3D" id="2.10.270.10">
    <property type="entry name" value="Cholin Binding"/>
    <property type="match status" value="1"/>
</dbReference>
<reference evidence="2 3" key="1">
    <citation type="submission" date="2018-05" db="EMBL/GenBank/DDBJ databases">
        <title>Genomic Encyclopedia of Type Strains, Phase IV (KMG-IV): sequencing the most valuable type-strain genomes for metagenomic binning, comparative biology and taxonomic classification.</title>
        <authorList>
            <person name="Goeker M."/>
        </authorList>
    </citation>
    <scope>NUCLEOTIDE SEQUENCE [LARGE SCALE GENOMIC DNA]</scope>
    <source>
        <strain evidence="2 3">JC118</strain>
    </source>
</reference>
<dbReference type="OrthoDB" id="9808890at2"/>
<evidence type="ECO:0000313" key="2">
    <source>
        <dbReference type="EMBL" id="PXX81700.1"/>
    </source>
</evidence>
<name>A0A318KV74_9FIRM</name>
<keyword evidence="1" id="KW-0677">Repeat</keyword>
<comment type="caution">
    <text evidence="2">The sequence shown here is derived from an EMBL/GenBank/DDBJ whole genome shotgun (WGS) entry which is preliminary data.</text>
</comment>
<organism evidence="2 3">
    <name type="scientific">Dielma fastidiosa</name>
    <dbReference type="NCBI Taxonomy" id="1034346"/>
    <lineage>
        <taxon>Bacteria</taxon>
        <taxon>Bacillati</taxon>
        <taxon>Bacillota</taxon>
        <taxon>Erysipelotrichia</taxon>
        <taxon>Erysipelotrichales</taxon>
        <taxon>Erysipelotrichaceae</taxon>
        <taxon>Dielma</taxon>
    </lineage>
</organism>
<sequence>MATSTWIENIYYVLSDGKMAKNCQILYNGKYYAFNNSGECLNTSGQSSQYNNDDYYYMTGSIKLNNVFYINDTESGNSPDYGYVEYAGGWNGWIADGSEWYYYENGVKVSGWKQTSDGC</sequence>
<dbReference type="EMBL" id="QJKH01000001">
    <property type="protein sequence ID" value="PXX81700.1"/>
    <property type="molecule type" value="Genomic_DNA"/>
</dbReference>
<dbReference type="AlphaFoldDB" id="A0A318KV74"/>
<dbReference type="Pfam" id="PF19085">
    <property type="entry name" value="Choline_bind_2"/>
    <property type="match status" value="1"/>
</dbReference>
<evidence type="ECO:0000313" key="3">
    <source>
        <dbReference type="Proteomes" id="UP000247612"/>
    </source>
</evidence>
<protein>
    <recommendedName>
        <fullName evidence="4">Cell wall binding repeat protein</fullName>
    </recommendedName>
</protein>
<dbReference type="InterPro" id="IPR018337">
    <property type="entry name" value="Cell_wall/Cho-bd_repeat"/>
</dbReference>
<evidence type="ECO:0000256" key="1">
    <source>
        <dbReference type="ARBA" id="ARBA00022737"/>
    </source>
</evidence>
<gene>
    <name evidence="2" type="ORF">DES51_101312</name>
</gene>
<proteinExistence type="predicted"/>
<keyword evidence="3" id="KW-1185">Reference proteome</keyword>
<evidence type="ECO:0008006" key="4">
    <source>
        <dbReference type="Google" id="ProtNLM"/>
    </source>
</evidence>
<dbReference type="Proteomes" id="UP000247612">
    <property type="component" value="Unassembled WGS sequence"/>
</dbReference>
<accession>A0A318KV74</accession>
<dbReference type="SUPFAM" id="SSF69360">
    <property type="entry name" value="Cell wall binding repeat"/>
    <property type="match status" value="1"/>
</dbReference>